<sequence length="146" mass="15590">MTDKQARKFEKLLEAHKEAKQVRKVAASARGEVKGMDGRGDMLSALASSAGTKAVEAELDALKAERRALKKLHAFAVKHNESAIGKLKAKPQKSKRHRRKASAPEALAAAPEPLTPANDKTGEPGGVRDKAPRRKSDAAAPQTAKP</sequence>
<dbReference type="EMBL" id="CP157484">
    <property type="protein sequence ID" value="XBO40818.1"/>
    <property type="molecule type" value="Genomic_DNA"/>
</dbReference>
<protein>
    <recommendedName>
        <fullName evidence="3">Transcriptional regulator</fullName>
    </recommendedName>
</protein>
<accession>A0AAU7JKM8</accession>
<dbReference type="RefSeq" id="WP_406857675.1">
    <property type="nucleotide sequence ID" value="NZ_CP157484.1"/>
</dbReference>
<feature type="compositionally biased region" description="Basic residues" evidence="1">
    <location>
        <begin position="87"/>
        <end position="101"/>
    </location>
</feature>
<feature type="compositionally biased region" description="Basic and acidic residues" evidence="1">
    <location>
        <begin position="120"/>
        <end position="137"/>
    </location>
</feature>
<feature type="compositionally biased region" description="Low complexity" evidence="1">
    <location>
        <begin position="103"/>
        <end position="117"/>
    </location>
</feature>
<evidence type="ECO:0000256" key="1">
    <source>
        <dbReference type="SAM" id="MobiDB-lite"/>
    </source>
</evidence>
<evidence type="ECO:0000313" key="2">
    <source>
        <dbReference type="EMBL" id="XBO40818.1"/>
    </source>
</evidence>
<name>A0AAU7JKM8_9HYPH</name>
<feature type="region of interest" description="Disordered" evidence="1">
    <location>
        <begin position="82"/>
        <end position="146"/>
    </location>
</feature>
<organism evidence="2">
    <name type="scientific">Alsobacter sp. KACC 23698</name>
    <dbReference type="NCBI Taxonomy" id="3149229"/>
    <lineage>
        <taxon>Bacteria</taxon>
        <taxon>Pseudomonadati</taxon>
        <taxon>Pseudomonadota</taxon>
        <taxon>Alphaproteobacteria</taxon>
        <taxon>Hyphomicrobiales</taxon>
        <taxon>Alsobacteraceae</taxon>
        <taxon>Alsobacter</taxon>
    </lineage>
</organism>
<reference evidence="2" key="1">
    <citation type="submission" date="2024-05" db="EMBL/GenBank/DDBJ databases">
        <authorList>
            <person name="Kim S."/>
            <person name="Heo J."/>
            <person name="Choi H."/>
            <person name="Choi Y."/>
            <person name="Kwon S.-W."/>
            <person name="Kim Y."/>
        </authorList>
    </citation>
    <scope>NUCLEOTIDE SEQUENCE</scope>
    <source>
        <strain evidence="2">KACC 23698</strain>
    </source>
</reference>
<gene>
    <name evidence="2" type="ORF">ABEG18_08695</name>
</gene>
<dbReference type="AlphaFoldDB" id="A0AAU7JKM8"/>
<evidence type="ECO:0008006" key="3">
    <source>
        <dbReference type="Google" id="ProtNLM"/>
    </source>
</evidence>
<proteinExistence type="predicted"/>